<dbReference type="Proteomes" id="UP000011661">
    <property type="component" value="Unassembled WGS sequence"/>
</dbReference>
<evidence type="ECO:0000259" key="2">
    <source>
        <dbReference type="PROSITE" id="PS50234"/>
    </source>
</evidence>
<dbReference type="eggNOG" id="arCOG07561">
    <property type="taxonomic scope" value="Archaea"/>
</dbReference>
<accession>L9WA00</accession>
<feature type="domain" description="VWFA" evidence="2">
    <location>
        <begin position="285"/>
        <end position="450"/>
    </location>
</feature>
<comment type="caution">
    <text evidence="3">The sequence shown here is derived from an EMBL/GenBank/DDBJ whole genome shotgun (WGS) entry which is preliminary data.</text>
</comment>
<dbReference type="InterPro" id="IPR036465">
    <property type="entry name" value="vWFA_dom_sf"/>
</dbReference>
<gene>
    <name evidence="3" type="ORF">C495_06943</name>
</gene>
<feature type="region of interest" description="Disordered" evidence="1">
    <location>
        <begin position="601"/>
        <end position="631"/>
    </location>
</feature>
<organism evidence="3 4">
    <name type="scientific">Natronorubrum sulfidifaciens JCM 14089</name>
    <dbReference type="NCBI Taxonomy" id="1230460"/>
    <lineage>
        <taxon>Archaea</taxon>
        <taxon>Methanobacteriati</taxon>
        <taxon>Methanobacteriota</taxon>
        <taxon>Stenosarchaea group</taxon>
        <taxon>Halobacteria</taxon>
        <taxon>Halobacteriales</taxon>
        <taxon>Natrialbaceae</taxon>
        <taxon>Natronorubrum</taxon>
    </lineage>
</organism>
<dbReference type="SUPFAM" id="SSF53300">
    <property type="entry name" value="vWA-like"/>
    <property type="match status" value="1"/>
</dbReference>
<dbReference type="eggNOG" id="arCOG02902">
    <property type="taxonomic scope" value="Archaea"/>
</dbReference>
<sequence length="774" mass="82866">MTHLENAWKHGERALDKVEKNTEPALSLSQNRAFERNDSVVVPVQAILDDVRPYAYDEADVTVDGNGTADDISLIAGESATATASGTTFVDLGPEPENVTVTVTATAEHDDERTAEATQELRVDLNEVILDRPDPDEYQEVDVTNESSGVSVGVGGDGLHESDISVRDETPAADDPYRAGPMVRIESQQEFDEATVAIPLEENALEREGNLSVVTWDPHSDEPWTPVETEVDADEGVATAEVDHFSFFSVFWIDDWEDETSDTITLDGNETDGDVGDGGSLEKADFTFVIDVSGSMRGDRIHYAREAAQRFVGAFEDDERGALVEFESSSRLIEGLTTDHDELNSSIESLSVGGATNTGAGLQDGIDELEANGWENRSQTIILLADGGTNRGPDPVGIANEAAEKDIDISTIGLGSGIDENELRAIAGEANGEFYHVENSEDLPDTFERVAENQTGVNLEDTNGDGIPDLVAEMDLAMPTGPPGVAGELLDLDPVALDTSGDGIQDNETVDINYRVHEEDNETKLTAQVTHAAHHPAMVDTTGDGLTDAEQLEDGWETAYTDSREDSLEVLGELEGLEDLDDLGDVDDLFKTKRTYANPLLNDTSGDGLSDREEVEELGTDPESIDTTGDGVPDADADDPTLFDISSPDVTVTYAHFDDPSADASVSIGWDGVDVDAELDTTGTYEAQFLAEDPAGLGEARIVQDGSVKNTTALSGTHDGGTLELETGTLSTFADLFEGTSVTVQVDDRHEIIEEVGTTEAEAIEVGGIFHQVS</sequence>
<dbReference type="PATRIC" id="fig|1230460.4.peg.1398"/>
<dbReference type="InterPro" id="IPR002035">
    <property type="entry name" value="VWF_A"/>
</dbReference>
<evidence type="ECO:0000256" key="1">
    <source>
        <dbReference type="SAM" id="MobiDB-lite"/>
    </source>
</evidence>
<dbReference type="PANTHER" id="PTHR24020:SF20">
    <property type="entry name" value="PH DOMAIN-CONTAINING PROTEIN"/>
    <property type="match status" value="1"/>
</dbReference>
<dbReference type="AlphaFoldDB" id="L9WA00"/>
<keyword evidence="4" id="KW-1185">Reference proteome</keyword>
<evidence type="ECO:0000313" key="4">
    <source>
        <dbReference type="Proteomes" id="UP000011661"/>
    </source>
</evidence>
<feature type="compositionally biased region" description="Acidic residues" evidence="1">
    <location>
        <begin position="613"/>
        <end position="624"/>
    </location>
</feature>
<reference evidence="3 4" key="1">
    <citation type="journal article" date="2014" name="PLoS Genet.">
        <title>Phylogenetically driven sequencing of extremely halophilic archaea reveals strategies for static and dynamic osmo-response.</title>
        <authorList>
            <person name="Becker E.A."/>
            <person name="Seitzer P.M."/>
            <person name="Tritt A."/>
            <person name="Larsen D."/>
            <person name="Krusor M."/>
            <person name="Yao A.I."/>
            <person name="Wu D."/>
            <person name="Madern D."/>
            <person name="Eisen J.A."/>
            <person name="Darling A.E."/>
            <person name="Facciotti M.T."/>
        </authorList>
    </citation>
    <scope>NUCLEOTIDE SEQUENCE [LARGE SCALE GENOMIC DNA]</scope>
    <source>
        <strain evidence="3 4">JCM 14089</strain>
    </source>
</reference>
<name>L9WA00_9EURY</name>
<dbReference type="OrthoDB" id="8638at2157"/>
<dbReference type="PROSITE" id="PS50234">
    <property type="entry name" value="VWFA"/>
    <property type="match status" value="1"/>
</dbReference>
<dbReference type="Gene3D" id="3.40.50.410">
    <property type="entry name" value="von Willebrand factor, type A domain"/>
    <property type="match status" value="1"/>
</dbReference>
<dbReference type="STRING" id="1230460.C495_06943"/>
<proteinExistence type="predicted"/>
<dbReference type="PANTHER" id="PTHR24020">
    <property type="entry name" value="COLLAGEN ALPHA"/>
    <property type="match status" value="1"/>
</dbReference>
<dbReference type="RefSeq" id="WP_008161288.1">
    <property type="nucleotide sequence ID" value="NZ_AOHX01000030.1"/>
</dbReference>
<dbReference type="EMBL" id="AOHX01000030">
    <property type="protein sequence ID" value="ELY46289.1"/>
    <property type="molecule type" value="Genomic_DNA"/>
</dbReference>
<dbReference type="Pfam" id="PF00092">
    <property type="entry name" value="VWA"/>
    <property type="match status" value="1"/>
</dbReference>
<protein>
    <submittedName>
        <fullName evidence="3">von Willebrand factor A</fullName>
    </submittedName>
</protein>
<dbReference type="InterPro" id="IPR050525">
    <property type="entry name" value="ECM_Assembly_Org"/>
</dbReference>
<evidence type="ECO:0000313" key="3">
    <source>
        <dbReference type="EMBL" id="ELY46289.1"/>
    </source>
</evidence>
<dbReference type="SMART" id="SM00327">
    <property type="entry name" value="VWA"/>
    <property type="match status" value="1"/>
</dbReference>